<comment type="caution">
    <text evidence="1">The sequence shown here is derived from an EMBL/GenBank/DDBJ whole genome shotgun (WGS) entry which is preliminary data.</text>
</comment>
<protein>
    <submittedName>
        <fullName evidence="1">Uncharacterized protein</fullName>
    </submittedName>
</protein>
<reference evidence="1 2" key="1">
    <citation type="journal article" date="2018" name="Sci. Rep.">
        <title>Genomic signatures of local adaptation to the degree of environmental predictability in rotifers.</title>
        <authorList>
            <person name="Franch-Gras L."/>
            <person name="Hahn C."/>
            <person name="Garcia-Roger E.M."/>
            <person name="Carmona M.J."/>
            <person name="Serra M."/>
            <person name="Gomez A."/>
        </authorList>
    </citation>
    <scope>NUCLEOTIDE SEQUENCE [LARGE SCALE GENOMIC DNA]</scope>
    <source>
        <strain evidence="1">HYR1</strain>
    </source>
</reference>
<proteinExistence type="predicted"/>
<evidence type="ECO:0000313" key="2">
    <source>
        <dbReference type="Proteomes" id="UP000276133"/>
    </source>
</evidence>
<organism evidence="1 2">
    <name type="scientific">Brachionus plicatilis</name>
    <name type="common">Marine rotifer</name>
    <name type="synonym">Brachionus muelleri</name>
    <dbReference type="NCBI Taxonomy" id="10195"/>
    <lineage>
        <taxon>Eukaryota</taxon>
        <taxon>Metazoa</taxon>
        <taxon>Spiralia</taxon>
        <taxon>Gnathifera</taxon>
        <taxon>Rotifera</taxon>
        <taxon>Eurotatoria</taxon>
        <taxon>Monogononta</taxon>
        <taxon>Pseudotrocha</taxon>
        <taxon>Ploima</taxon>
        <taxon>Brachionidae</taxon>
        <taxon>Brachionus</taxon>
    </lineage>
</organism>
<dbReference type="AlphaFoldDB" id="A0A3M7R2D7"/>
<accession>A0A3M7R2D7</accession>
<gene>
    <name evidence="1" type="ORF">BpHYR1_022404</name>
</gene>
<name>A0A3M7R2D7_BRAPC</name>
<dbReference type="Proteomes" id="UP000276133">
    <property type="component" value="Unassembled WGS sequence"/>
</dbReference>
<evidence type="ECO:0000313" key="1">
    <source>
        <dbReference type="EMBL" id="RNA17760.1"/>
    </source>
</evidence>
<sequence length="104" mass="12721">MNHFLFFRCTESDLHFASLHLIDKLMWFDLLNVLGNQHIFSVRRFWQEIRCLKCFKEKFLFFLPKIKLMKFCKAGICRDDIALQERELQGKTPFFYPYLNQIHL</sequence>
<dbReference type="EMBL" id="REGN01004381">
    <property type="protein sequence ID" value="RNA17760.1"/>
    <property type="molecule type" value="Genomic_DNA"/>
</dbReference>
<keyword evidence="2" id="KW-1185">Reference proteome</keyword>